<evidence type="ECO:0000259" key="13">
    <source>
        <dbReference type="PROSITE" id="PS50885"/>
    </source>
</evidence>
<dbReference type="AlphaFoldDB" id="A0A1P8MZE6"/>
<dbReference type="Proteomes" id="UP000186336">
    <property type="component" value="Chromosome"/>
</dbReference>
<dbReference type="Gene3D" id="6.10.340.10">
    <property type="match status" value="1"/>
</dbReference>
<keyword evidence="9" id="KW-0902">Two-component regulatory system</keyword>
<keyword evidence="4" id="KW-0597">Phosphoprotein</keyword>
<protein>
    <recommendedName>
        <fullName evidence="3">histidine kinase</fullName>
        <ecNumber evidence="3">2.7.13.3</ecNumber>
    </recommendedName>
</protein>
<evidence type="ECO:0000256" key="7">
    <source>
        <dbReference type="ARBA" id="ARBA00022777"/>
    </source>
</evidence>
<feature type="domain" description="HAMP" evidence="13">
    <location>
        <begin position="67"/>
        <end position="119"/>
    </location>
</feature>
<comment type="catalytic activity">
    <reaction evidence="1">
        <text>ATP + protein L-histidine = ADP + protein N-phospho-L-histidine.</text>
        <dbReference type="EC" id="2.7.13.3"/>
    </reaction>
</comment>
<evidence type="ECO:0000259" key="12">
    <source>
        <dbReference type="PROSITE" id="PS50109"/>
    </source>
</evidence>
<sequence>MRGIVRKWRPPLAFVLGGTLAAVLALPLIGIVNLRLFGNVLGWGEVAALVIGIAVVATAALAFLLWRLVLRPVWMLDRYAQAVRSGARPQAPAHFGTPEFTGLAASVMGMSNSLQSRADTVQAYANHVTHELKSPLTAIRGAAELLESGVSAEDAKALSATITGASARMQTLLDDLTRHAQAATSSGPGQSRLSDVAGAMNVPLQVRVRADGPLRLSADDLRTVLVQLAGNAAAHGATELTLTLVDGTLEVADNGSGISAGNRDRIFDPFFTTRREQGGTGMGLSIVRSLVQARGGQIELAESGPGARFLITMG</sequence>
<feature type="transmembrane region" description="Helical" evidence="11">
    <location>
        <begin position="46"/>
        <end position="69"/>
    </location>
</feature>
<feature type="transmembrane region" description="Helical" evidence="11">
    <location>
        <begin position="12"/>
        <end position="34"/>
    </location>
</feature>
<evidence type="ECO:0000256" key="10">
    <source>
        <dbReference type="ARBA" id="ARBA00023136"/>
    </source>
</evidence>
<dbReference type="PRINTS" id="PR00344">
    <property type="entry name" value="BCTRLSENSOR"/>
</dbReference>
<dbReference type="InterPro" id="IPR036890">
    <property type="entry name" value="HATPase_C_sf"/>
</dbReference>
<dbReference type="SUPFAM" id="SSF55874">
    <property type="entry name" value="ATPase domain of HSP90 chaperone/DNA topoisomerase II/histidine kinase"/>
    <property type="match status" value="1"/>
</dbReference>
<evidence type="ECO:0000256" key="11">
    <source>
        <dbReference type="SAM" id="Phobius"/>
    </source>
</evidence>
<dbReference type="KEGG" id="tom:BWR18_18085"/>
<evidence type="ECO:0000256" key="1">
    <source>
        <dbReference type="ARBA" id="ARBA00000085"/>
    </source>
</evidence>
<keyword evidence="10 11" id="KW-0472">Membrane</keyword>
<keyword evidence="15" id="KW-1185">Reference proteome</keyword>
<dbReference type="InterPro" id="IPR004358">
    <property type="entry name" value="Sig_transdc_His_kin-like_C"/>
</dbReference>
<dbReference type="InterPro" id="IPR050428">
    <property type="entry name" value="TCS_sensor_his_kinase"/>
</dbReference>
<dbReference type="PROSITE" id="PS50109">
    <property type="entry name" value="HIS_KIN"/>
    <property type="match status" value="1"/>
</dbReference>
<feature type="domain" description="Histidine kinase" evidence="12">
    <location>
        <begin position="127"/>
        <end position="314"/>
    </location>
</feature>
<keyword evidence="6 11" id="KW-0812">Transmembrane</keyword>
<dbReference type="EMBL" id="CP019312">
    <property type="protein sequence ID" value="APX13378.1"/>
    <property type="molecule type" value="Genomic_DNA"/>
</dbReference>
<dbReference type="InterPro" id="IPR003660">
    <property type="entry name" value="HAMP_dom"/>
</dbReference>
<dbReference type="SMART" id="SM00388">
    <property type="entry name" value="HisKA"/>
    <property type="match status" value="1"/>
</dbReference>
<evidence type="ECO:0000313" key="14">
    <source>
        <dbReference type="EMBL" id="APX13378.1"/>
    </source>
</evidence>
<name>A0A1P8MZE6_9RHOB</name>
<dbReference type="Gene3D" id="3.30.565.10">
    <property type="entry name" value="Histidine kinase-like ATPase, C-terminal domain"/>
    <property type="match status" value="1"/>
</dbReference>
<dbReference type="PANTHER" id="PTHR45436:SF5">
    <property type="entry name" value="SENSOR HISTIDINE KINASE TRCS"/>
    <property type="match status" value="1"/>
</dbReference>
<evidence type="ECO:0000256" key="2">
    <source>
        <dbReference type="ARBA" id="ARBA00004370"/>
    </source>
</evidence>
<evidence type="ECO:0000256" key="8">
    <source>
        <dbReference type="ARBA" id="ARBA00022989"/>
    </source>
</evidence>
<keyword evidence="5" id="KW-0808">Transferase</keyword>
<dbReference type="OrthoDB" id="9815202at2"/>
<evidence type="ECO:0000256" key="3">
    <source>
        <dbReference type="ARBA" id="ARBA00012438"/>
    </source>
</evidence>
<dbReference type="GO" id="GO:0016020">
    <property type="term" value="C:membrane"/>
    <property type="evidence" value="ECO:0007669"/>
    <property type="project" value="UniProtKB-SubCell"/>
</dbReference>
<dbReference type="Pfam" id="PF02518">
    <property type="entry name" value="HATPase_c"/>
    <property type="match status" value="1"/>
</dbReference>
<dbReference type="InterPro" id="IPR003594">
    <property type="entry name" value="HATPase_dom"/>
</dbReference>
<dbReference type="CDD" id="cd00082">
    <property type="entry name" value="HisKA"/>
    <property type="match status" value="1"/>
</dbReference>
<evidence type="ECO:0000256" key="6">
    <source>
        <dbReference type="ARBA" id="ARBA00022692"/>
    </source>
</evidence>
<organism evidence="14 15">
    <name type="scientific">Tateyamaria omphalii</name>
    <dbReference type="NCBI Taxonomy" id="299262"/>
    <lineage>
        <taxon>Bacteria</taxon>
        <taxon>Pseudomonadati</taxon>
        <taxon>Pseudomonadota</taxon>
        <taxon>Alphaproteobacteria</taxon>
        <taxon>Rhodobacterales</taxon>
        <taxon>Roseobacteraceae</taxon>
        <taxon>Tateyamaria</taxon>
    </lineage>
</organism>
<keyword evidence="7" id="KW-0418">Kinase</keyword>
<keyword evidence="8 11" id="KW-1133">Transmembrane helix</keyword>
<evidence type="ECO:0000256" key="4">
    <source>
        <dbReference type="ARBA" id="ARBA00022553"/>
    </source>
</evidence>
<dbReference type="PANTHER" id="PTHR45436">
    <property type="entry name" value="SENSOR HISTIDINE KINASE YKOH"/>
    <property type="match status" value="1"/>
</dbReference>
<reference evidence="14 15" key="1">
    <citation type="submission" date="2017-01" db="EMBL/GenBank/DDBJ databases">
        <title>Complete genome of Tateyamaria omphalii DOK1-4 isolated from seawater in Dokdo.</title>
        <authorList>
            <person name="Kim J.H."/>
            <person name="Chi W.-J."/>
        </authorList>
    </citation>
    <scope>NUCLEOTIDE SEQUENCE [LARGE SCALE GENOMIC DNA]</scope>
    <source>
        <strain evidence="14 15">DOK1-4</strain>
    </source>
</reference>
<dbReference type="STRING" id="299262.BWR18_18085"/>
<dbReference type="Gene3D" id="1.10.287.130">
    <property type="match status" value="1"/>
</dbReference>
<dbReference type="InterPro" id="IPR005467">
    <property type="entry name" value="His_kinase_dom"/>
</dbReference>
<accession>A0A1P8MZE6</accession>
<dbReference type="Pfam" id="PF00512">
    <property type="entry name" value="HisKA"/>
    <property type="match status" value="1"/>
</dbReference>
<comment type="subcellular location">
    <subcellularLocation>
        <location evidence="2">Membrane</location>
    </subcellularLocation>
</comment>
<gene>
    <name evidence="14" type="ORF">BWR18_18085</name>
</gene>
<proteinExistence type="predicted"/>
<dbReference type="PROSITE" id="PS50885">
    <property type="entry name" value="HAMP"/>
    <property type="match status" value="1"/>
</dbReference>
<dbReference type="InterPro" id="IPR003661">
    <property type="entry name" value="HisK_dim/P_dom"/>
</dbReference>
<dbReference type="RefSeq" id="WP_076629812.1">
    <property type="nucleotide sequence ID" value="NZ_CP019312.1"/>
</dbReference>
<dbReference type="EC" id="2.7.13.3" evidence="3"/>
<evidence type="ECO:0000256" key="9">
    <source>
        <dbReference type="ARBA" id="ARBA00023012"/>
    </source>
</evidence>
<dbReference type="GO" id="GO:0000155">
    <property type="term" value="F:phosphorelay sensor kinase activity"/>
    <property type="evidence" value="ECO:0007669"/>
    <property type="project" value="InterPro"/>
</dbReference>
<dbReference type="SMART" id="SM00387">
    <property type="entry name" value="HATPase_c"/>
    <property type="match status" value="1"/>
</dbReference>
<evidence type="ECO:0000256" key="5">
    <source>
        <dbReference type="ARBA" id="ARBA00022679"/>
    </source>
</evidence>
<evidence type="ECO:0000313" key="15">
    <source>
        <dbReference type="Proteomes" id="UP000186336"/>
    </source>
</evidence>
<dbReference type="InterPro" id="IPR036097">
    <property type="entry name" value="HisK_dim/P_sf"/>
</dbReference>
<dbReference type="SUPFAM" id="SSF47384">
    <property type="entry name" value="Homodimeric domain of signal transducing histidine kinase"/>
    <property type="match status" value="1"/>
</dbReference>